<comment type="subcellular location">
    <subcellularLocation>
        <location evidence="1">Cell membrane</location>
        <topology evidence="1">Multi-pass membrane protein</topology>
    </subcellularLocation>
</comment>
<keyword evidence="5 7" id="KW-0472">Membrane</keyword>
<feature type="compositionally biased region" description="Low complexity" evidence="6">
    <location>
        <begin position="419"/>
        <end position="428"/>
    </location>
</feature>
<evidence type="ECO:0000313" key="9">
    <source>
        <dbReference type="Proteomes" id="UP000635245"/>
    </source>
</evidence>
<keyword evidence="4 7" id="KW-1133">Transmembrane helix</keyword>
<evidence type="ECO:0000256" key="5">
    <source>
        <dbReference type="ARBA" id="ARBA00023136"/>
    </source>
</evidence>
<name>A0A934V2I7_9PSEU</name>
<dbReference type="GO" id="GO:0005886">
    <property type="term" value="C:plasma membrane"/>
    <property type="evidence" value="ECO:0007669"/>
    <property type="project" value="UniProtKB-SubCell"/>
</dbReference>
<dbReference type="AlphaFoldDB" id="A0A934V2I7"/>
<reference evidence="8" key="1">
    <citation type="submission" date="2020-12" db="EMBL/GenBank/DDBJ databases">
        <title>Prauserella sp. ASG 168, a novel actinomycete isolated from cave rock.</title>
        <authorList>
            <person name="Suriyachadkun C."/>
        </authorList>
    </citation>
    <scope>NUCLEOTIDE SEQUENCE</scope>
    <source>
        <strain evidence="8">ASG 168</strain>
    </source>
</reference>
<dbReference type="InterPro" id="IPR011701">
    <property type="entry name" value="MFS"/>
</dbReference>
<evidence type="ECO:0000256" key="2">
    <source>
        <dbReference type="ARBA" id="ARBA00022475"/>
    </source>
</evidence>
<keyword evidence="3 7" id="KW-0812">Transmembrane</keyword>
<sequence>MRWRGGFGRLWLAAFCSETAEWMLQVALPLHVYAVTGSAASTAATMVLGLLPAVVLSPVAGLLADRLDRRLVACLACAGQAVVALPLLEGGSLAVVYVVMGAQAALAAIVEPVRTALVPQLVGDDAVTAANGMLGVNANLARLAGAWLGGVLLALGGLVPVVVGAAGALVAAACLLAAPFGGVSRVPEAAGRRGLVRDWLAGLAEFRRDRALRVTAVVLAFVSTAQGMFVVLFVVFVTDVLGGSEADVGLLRGVQALGGLAAGLVLATLARRAAPGKLFAWGALTLGICSAVIWNGPHVTTVLGVYVGLFAVVGFPGVLSGAGSQAVLQTATAPELTGRVLSTAFAGTAAFTALGMLLAGALTGVVGLPVLLDAQAALHITGGLVALAGYGGRRAQSVRNERPARHTPGQRGVRRRDPAGVVPGLAAGRRGRGGAAVGGDRHAGPAA</sequence>
<keyword evidence="9" id="KW-1185">Reference proteome</keyword>
<dbReference type="SUPFAM" id="SSF103473">
    <property type="entry name" value="MFS general substrate transporter"/>
    <property type="match status" value="1"/>
</dbReference>
<feature type="transmembrane region" description="Helical" evidence="7">
    <location>
        <begin position="303"/>
        <end position="328"/>
    </location>
</feature>
<dbReference type="Gene3D" id="1.20.1250.20">
    <property type="entry name" value="MFS general substrate transporter like domains"/>
    <property type="match status" value="1"/>
</dbReference>
<comment type="caution">
    <text evidence="8">The sequence shown here is derived from an EMBL/GenBank/DDBJ whole genome shotgun (WGS) entry which is preliminary data.</text>
</comment>
<dbReference type="InterPro" id="IPR036259">
    <property type="entry name" value="MFS_trans_sf"/>
</dbReference>
<feature type="transmembrane region" description="Helical" evidence="7">
    <location>
        <begin position="216"/>
        <end position="237"/>
    </location>
</feature>
<feature type="transmembrane region" description="Helical" evidence="7">
    <location>
        <begin position="249"/>
        <end position="269"/>
    </location>
</feature>
<dbReference type="CDD" id="cd06173">
    <property type="entry name" value="MFS_MefA_like"/>
    <property type="match status" value="1"/>
</dbReference>
<feature type="transmembrane region" description="Helical" evidence="7">
    <location>
        <begin position="340"/>
        <end position="362"/>
    </location>
</feature>
<organism evidence="8 9">
    <name type="scientific">Prauserella cavernicola</name>
    <dbReference type="NCBI Taxonomy" id="2800127"/>
    <lineage>
        <taxon>Bacteria</taxon>
        <taxon>Bacillati</taxon>
        <taxon>Actinomycetota</taxon>
        <taxon>Actinomycetes</taxon>
        <taxon>Pseudonocardiales</taxon>
        <taxon>Pseudonocardiaceae</taxon>
        <taxon>Prauserella</taxon>
    </lineage>
</organism>
<dbReference type="Proteomes" id="UP000635245">
    <property type="component" value="Unassembled WGS sequence"/>
</dbReference>
<feature type="transmembrane region" description="Helical" evidence="7">
    <location>
        <begin position="71"/>
        <end position="88"/>
    </location>
</feature>
<feature type="transmembrane region" description="Helical" evidence="7">
    <location>
        <begin position="278"/>
        <end position="297"/>
    </location>
</feature>
<feature type="transmembrane region" description="Helical" evidence="7">
    <location>
        <begin position="134"/>
        <end position="155"/>
    </location>
</feature>
<dbReference type="PANTHER" id="PTHR23513:SF6">
    <property type="entry name" value="MAJOR FACILITATOR SUPERFAMILY ASSOCIATED DOMAIN-CONTAINING PROTEIN"/>
    <property type="match status" value="1"/>
</dbReference>
<accession>A0A934V2I7</accession>
<evidence type="ECO:0000256" key="6">
    <source>
        <dbReference type="SAM" id="MobiDB-lite"/>
    </source>
</evidence>
<proteinExistence type="predicted"/>
<dbReference type="PANTHER" id="PTHR23513">
    <property type="entry name" value="INTEGRAL MEMBRANE EFFLUX PROTEIN-RELATED"/>
    <property type="match status" value="1"/>
</dbReference>
<evidence type="ECO:0000313" key="8">
    <source>
        <dbReference type="EMBL" id="MBK1782922.1"/>
    </source>
</evidence>
<feature type="transmembrane region" description="Helical" evidence="7">
    <location>
        <begin position="374"/>
        <end position="392"/>
    </location>
</feature>
<evidence type="ECO:0000256" key="7">
    <source>
        <dbReference type="SAM" id="Phobius"/>
    </source>
</evidence>
<evidence type="ECO:0000256" key="1">
    <source>
        <dbReference type="ARBA" id="ARBA00004651"/>
    </source>
</evidence>
<feature type="transmembrane region" description="Helical" evidence="7">
    <location>
        <begin position="44"/>
        <end position="64"/>
    </location>
</feature>
<evidence type="ECO:0000256" key="4">
    <source>
        <dbReference type="ARBA" id="ARBA00022989"/>
    </source>
</evidence>
<evidence type="ECO:0000256" key="3">
    <source>
        <dbReference type="ARBA" id="ARBA00022692"/>
    </source>
</evidence>
<protein>
    <submittedName>
        <fullName evidence="8">MFS transporter</fullName>
    </submittedName>
</protein>
<dbReference type="EMBL" id="JAENJH010000001">
    <property type="protein sequence ID" value="MBK1782922.1"/>
    <property type="molecule type" value="Genomic_DNA"/>
</dbReference>
<dbReference type="Pfam" id="PF07690">
    <property type="entry name" value="MFS_1"/>
    <property type="match status" value="1"/>
</dbReference>
<feature type="region of interest" description="Disordered" evidence="6">
    <location>
        <begin position="396"/>
        <end position="447"/>
    </location>
</feature>
<keyword evidence="2" id="KW-1003">Cell membrane</keyword>
<dbReference type="GO" id="GO:0022857">
    <property type="term" value="F:transmembrane transporter activity"/>
    <property type="evidence" value="ECO:0007669"/>
    <property type="project" value="InterPro"/>
</dbReference>
<gene>
    <name evidence="8" type="ORF">JHE00_01195</name>
</gene>